<dbReference type="PANTHER" id="PTHR42815">
    <property type="entry name" value="FAD-BINDING, PUTATIVE (AFU_ORTHOLOGUE AFUA_6G07600)-RELATED"/>
    <property type="match status" value="1"/>
</dbReference>
<keyword evidence="3" id="KW-1185">Reference proteome</keyword>
<dbReference type="SUPFAM" id="SSF50475">
    <property type="entry name" value="FMN-binding split barrel"/>
    <property type="match status" value="1"/>
</dbReference>
<reference evidence="2" key="1">
    <citation type="submission" date="2020-12" db="EMBL/GenBank/DDBJ databases">
        <title>Antrihabitans popcorni sp. nov. and Antrihabitans auranticaus sp. nov., isolated from a larva cave.</title>
        <authorList>
            <person name="Lee S.D."/>
            <person name="Kim I.S."/>
        </authorList>
    </citation>
    <scope>NUCLEOTIDE SEQUENCE</scope>
    <source>
        <strain evidence="2">YC3-6</strain>
    </source>
</reference>
<evidence type="ECO:0000259" key="1">
    <source>
        <dbReference type="Pfam" id="PF01243"/>
    </source>
</evidence>
<dbReference type="PANTHER" id="PTHR42815:SF2">
    <property type="entry name" value="FAD-BINDING, PUTATIVE (AFU_ORTHOLOGUE AFUA_6G07600)-RELATED"/>
    <property type="match status" value="1"/>
</dbReference>
<dbReference type="Pfam" id="PF01243">
    <property type="entry name" value="PNPOx_N"/>
    <property type="match status" value="1"/>
</dbReference>
<dbReference type="RefSeq" id="WP_199703217.1">
    <property type="nucleotide sequence ID" value="NZ_JAEMNV010000002.1"/>
</dbReference>
<accession>A0A934NNS4</accession>
<feature type="domain" description="Pyridoxamine 5'-phosphate oxidase N-terminal" evidence="1">
    <location>
        <begin position="161"/>
        <end position="260"/>
    </location>
</feature>
<dbReference type="AlphaFoldDB" id="A0A934NNS4"/>
<evidence type="ECO:0000313" key="2">
    <source>
        <dbReference type="EMBL" id="MBJ8338540.1"/>
    </source>
</evidence>
<comment type="caution">
    <text evidence="2">The sequence shown here is derived from an EMBL/GenBank/DDBJ whole genome shotgun (WGS) entry which is preliminary data.</text>
</comment>
<organism evidence="2 3">
    <name type="scientific">Antrihabitans stalagmiti</name>
    <dbReference type="NCBI Taxonomy" id="2799499"/>
    <lineage>
        <taxon>Bacteria</taxon>
        <taxon>Bacillati</taxon>
        <taxon>Actinomycetota</taxon>
        <taxon>Actinomycetes</taxon>
        <taxon>Mycobacteriales</taxon>
        <taxon>Nocardiaceae</taxon>
        <taxon>Antrihabitans</taxon>
    </lineage>
</organism>
<evidence type="ECO:0000313" key="3">
    <source>
        <dbReference type="Proteomes" id="UP000655868"/>
    </source>
</evidence>
<dbReference type="InterPro" id="IPR011576">
    <property type="entry name" value="Pyridox_Oxase_N"/>
</dbReference>
<sequence>MSRSEHIGEQTVQARVGVRIADWGSARTSPVISPAAADFLSERSFVVLGAAANDGSMWATMLAGRPGFVGATGERTLVIDRLPEAPDPLAGLFEDERDIGMVAIDLETRRRIRVNGIAVREESGLTVRTEQVYGNCPKYIQVRESTEVVSGRRQVRHSRVLTDAHRAQIRKADTFFIATRADGVGADVSHRGGNPGFVTATAGQRLSWPDYSGNFMYMTLGNLELDPRCGLLFLDWESGGALHISGRAAVDWDPARAAATPGAQRMIDFDVEQVVDIDAAVGLRWTLGDYSRFNPA</sequence>
<dbReference type="InterPro" id="IPR012349">
    <property type="entry name" value="Split_barrel_FMN-bd"/>
</dbReference>
<name>A0A934NNS4_9NOCA</name>
<dbReference type="EMBL" id="JAEMNV010000002">
    <property type="protein sequence ID" value="MBJ8338540.1"/>
    <property type="molecule type" value="Genomic_DNA"/>
</dbReference>
<dbReference type="Proteomes" id="UP000655868">
    <property type="component" value="Unassembled WGS sequence"/>
</dbReference>
<proteinExistence type="predicted"/>
<dbReference type="Gene3D" id="2.30.110.10">
    <property type="entry name" value="Electron Transport, Fmn-binding Protein, Chain A"/>
    <property type="match status" value="1"/>
</dbReference>
<gene>
    <name evidence="2" type="ORF">JGU71_06565</name>
</gene>
<protein>
    <submittedName>
        <fullName evidence="2">Pyridoxamine 5'-phosphate oxidase family protein</fullName>
    </submittedName>
</protein>